<feature type="region of interest" description="Disordered" evidence="9">
    <location>
        <begin position="1903"/>
        <end position="1945"/>
    </location>
</feature>
<dbReference type="EC" id="2.4.2.-" evidence="8"/>
<evidence type="ECO:0000259" key="10">
    <source>
        <dbReference type="PROSITE" id="PS51059"/>
    </source>
</evidence>
<feature type="repeat" description="ANK" evidence="7">
    <location>
        <begin position="332"/>
        <end position="364"/>
    </location>
</feature>
<evidence type="ECO:0000256" key="8">
    <source>
        <dbReference type="RuleBase" id="RU362114"/>
    </source>
</evidence>
<feature type="non-terminal residue" evidence="13">
    <location>
        <position position="1"/>
    </location>
</feature>
<dbReference type="GO" id="GO:1990404">
    <property type="term" value="F:NAD+-protein mono-ADP-ribosyltransferase activity"/>
    <property type="evidence" value="ECO:0007669"/>
    <property type="project" value="TreeGrafter"/>
</dbReference>
<dbReference type="SMART" id="SM00248">
    <property type="entry name" value="ANK"/>
    <property type="match status" value="17"/>
</dbReference>
<dbReference type="PROSITE" id="PS51060">
    <property type="entry name" value="PARP_ALPHA_HD"/>
    <property type="match status" value="1"/>
</dbReference>
<dbReference type="PANTHER" id="PTHR10459">
    <property type="entry name" value="DNA LIGASE"/>
    <property type="match status" value="1"/>
</dbReference>
<dbReference type="GO" id="GO:0006302">
    <property type="term" value="P:double-strand break repair"/>
    <property type="evidence" value="ECO:0007669"/>
    <property type="project" value="TreeGrafter"/>
</dbReference>
<keyword evidence="7" id="KW-0040">ANK repeat</keyword>
<keyword evidence="14" id="KW-1185">Reference proteome</keyword>
<evidence type="ECO:0000256" key="6">
    <source>
        <dbReference type="ARBA" id="ARBA00023242"/>
    </source>
</evidence>
<dbReference type="InterPro" id="IPR002110">
    <property type="entry name" value="Ankyrin_rpt"/>
</dbReference>
<dbReference type="SUPFAM" id="SSF47587">
    <property type="entry name" value="Domain of poly(ADP-ribose) polymerase"/>
    <property type="match status" value="1"/>
</dbReference>
<dbReference type="PROSITE" id="PS50297">
    <property type="entry name" value="ANK_REP_REGION"/>
    <property type="match status" value="7"/>
</dbReference>
<dbReference type="PROSITE" id="PS51059">
    <property type="entry name" value="PARP_CATALYTIC"/>
    <property type="match status" value="1"/>
</dbReference>
<dbReference type="PANTHER" id="PTHR10459:SF108">
    <property type="entry name" value="POLY [ADP-RIBOSE] POLYMERASE"/>
    <property type="match status" value="1"/>
</dbReference>
<feature type="compositionally biased region" description="Acidic residues" evidence="9">
    <location>
        <begin position="1910"/>
        <end position="1945"/>
    </location>
</feature>
<dbReference type="SUPFAM" id="SSF56399">
    <property type="entry name" value="ADP-ribosylation"/>
    <property type="match status" value="1"/>
</dbReference>
<comment type="caution">
    <text evidence="13">The sequence shown here is derived from an EMBL/GenBank/DDBJ whole genome shotgun (WGS) entry which is preliminary data.</text>
</comment>
<dbReference type="Pfam" id="PF00023">
    <property type="entry name" value="Ank"/>
    <property type="match status" value="3"/>
</dbReference>
<dbReference type="PROSITE" id="PS50088">
    <property type="entry name" value="ANK_REPEAT"/>
    <property type="match status" value="9"/>
</dbReference>
<dbReference type="InterPro" id="IPR036770">
    <property type="entry name" value="Ankyrin_rpt-contain_sf"/>
</dbReference>
<organism evidence="13 14">
    <name type="scientific">Mucor saturninus</name>
    <dbReference type="NCBI Taxonomy" id="64648"/>
    <lineage>
        <taxon>Eukaryota</taxon>
        <taxon>Fungi</taxon>
        <taxon>Fungi incertae sedis</taxon>
        <taxon>Mucoromycota</taxon>
        <taxon>Mucoromycotina</taxon>
        <taxon>Mucoromycetes</taxon>
        <taxon>Mucorales</taxon>
        <taxon>Mucorineae</taxon>
        <taxon>Mucoraceae</taxon>
        <taxon>Mucor</taxon>
    </lineage>
</organism>
<accession>A0A8H7UWZ4</accession>
<dbReference type="SUPFAM" id="SSF142921">
    <property type="entry name" value="WGR domain-like"/>
    <property type="match status" value="1"/>
</dbReference>
<evidence type="ECO:0000259" key="11">
    <source>
        <dbReference type="PROSITE" id="PS51060"/>
    </source>
</evidence>
<dbReference type="Pfam" id="PF12796">
    <property type="entry name" value="Ank_2"/>
    <property type="match status" value="3"/>
</dbReference>
<dbReference type="GO" id="GO:0016779">
    <property type="term" value="F:nucleotidyltransferase activity"/>
    <property type="evidence" value="ECO:0007669"/>
    <property type="project" value="UniProtKB-KW"/>
</dbReference>
<comment type="subcellular location">
    <subcellularLocation>
        <location evidence="1">Nucleus</location>
    </subcellularLocation>
</comment>
<evidence type="ECO:0000256" key="4">
    <source>
        <dbReference type="ARBA" id="ARBA00022695"/>
    </source>
</evidence>
<feature type="repeat" description="ANK" evidence="7">
    <location>
        <begin position="1032"/>
        <end position="1064"/>
    </location>
</feature>
<evidence type="ECO:0000313" key="14">
    <source>
        <dbReference type="Proteomes" id="UP000603453"/>
    </source>
</evidence>
<evidence type="ECO:0000256" key="2">
    <source>
        <dbReference type="ARBA" id="ARBA00022676"/>
    </source>
</evidence>
<feature type="repeat" description="ANK" evidence="7">
    <location>
        <begin position="399"/>
        <end position="437"/>
    </location>
</feature>
<evidence type="ECO:0000259" key="12">
    <source>
        <dbReference type="PROSITE" id="PS51977"/>
    </source>
</evidence>
<evidence type="ECO:0000256" key="5">
    <source>
        <dbReference type="ARBA" id="ARBA00023027"/>
    </source>
</evidence>
<dbReference type="Gene3D" id="1.25.40.20">
    <property type="entry name" value="Ankyrin repeat-containing domain"/>
    <property type="match status" value="5"/>
</dbReference>
<dbReference type="PROSITE" id="PS51977">
    <property type="entry name" value="WGR"/>
    <property type="match status" value="1"/>
</dbReference>
<proteinExistence type="predicted"/>
<gene>
    <name evidence="13" type="ORF">INT47_002001</name>
</gene>
<reference evidence="13" key="1">
    <citation type="submission" date="2020-12" db="EMBL/GenBank/DDBJ databases">
        <title>Metabolic potential, ecology and presence of endohyphal bacteria is reflected in genomic diversity of Mucoromycotina.</title>
        <authorList>
            <person name="Muszewska A."/>
            <person name="Okrasinska A."/>
            <person name="Steczkiewicz K."/>
            <person name="Drgas O."/>
            <person name="Orlowska M."/>
            <person name="Perlinska-Lenart U."/>
            <person name="Aleksandrzak-Piekarczyk T."/>
            <person name="Szatraj K."/>
            <person name="Zielenkiewicz U."/>
            <person name="Pilsyk S."/>
            <person name="Malc E."/>
            <person name="Mieczkowski P."/>
            <person name="Kruszewska J.S."/>
            <person name="Biernat P."/>
            <person name="Pawlowska J."/>
        </authorList>
    </citation>
    <scope>NUCLEOTIDE SEQUENCE</scope>
    <source>
        <strain evidence="13">WA0000017839</strain>
    </source>
</reference>
<keyword evidence="5 8" id="KW-0520">NAD</keyword>
<dbReference type="Gene3D" id="1.20.142.10">
    <property type="entry name" value="Poly(ADP-ribose) polymerase, regulatory domain"/>
    <property type="match status" value="1"/>
</dbReference>
<keyword evidence="2 8" id="KW-0328">Glycosyltransferase</keyword>
<dbReference type="Pfam" id="PF02877">
    <property type="entry name" value="PARP_reg"/>
    <property type="match status" value="1"/>
</dbReference>
<dbReference type="Pfam" id="PF05406">
    <property type="entry name" value="WGR"/>
    <property type="match status" value="1"/>
</dbReference>
<dbReference type="OrthoDB" id="2017365at2759"/>
<sequence length="1945" mass="220246">IELMDGMVTKFRPRMNEVVGLPKDFKKSNPKSTKKDYPLLTGYTALHIAAESQCVDLIQFLLANGCEPNIKVQLNDEILSGDTPIIIAYRLKKDSHQELPDQSLESAKRLKICFTISKPDFKKMLHQTIKTLIQFNACPFITNSLKISPIMNASARLDDKNLAEMCRSKCSDDANIDQLNEKDESALMIAVKSIASIISQAKKYTVGSIESLLKAGSNPNVIFENGDSVLIKIVRTASFSLLQAFLQSSIIAINHDLKTKKLENALIIVCKSNVLDFVSYYLQYLRNTSVPCDVNCMDVEGNTALSYAAKNGNLQAVNDLLLLGADPNFNDGRHIPLFEATHSQDINIVELLLKHGASVNSRDKATGNSALHNSILTEKHKIVKLLLENGAEFESTNSRKQTPMHLAIETTKKQINRSFRVERLLMKAGANANAVDFFGRTPLHYVFVDSELIPLTRNTGILSKKVKKIAKELKAKQEKIQYLNAYAHKFDLDQASELPGDSTDSLNVWMKVAKETQLYEAECKENHEKSKVDDVIVLDQERESLKSYCDCKWEEATVYPARSDPIDILTYLSDFKELQFDIKDEFGRTPFHYAACVGAFSCTSLLIKNKIDINAIDSDNNGPLQLALRSNFVDYSVMLCNYGANVSNSIVLKNGESMSTFGFSLSQSLINMAYLAIDSGITLMESIRDALKNGKFHMVEILLGSAQDDYLSQELFDGQNIWHVVSNFRPFNTEIWEEYVEDIIEKLLSLNLSIHLDANRRSPISYAAENGQSLLLKQLLSMDKTQVQTIDKDGKSPIDYAVDSKNLACVKELLIAGASVINTSGFQKPSLVLKSVQAGSHDITEILLRYNSPINEDSNYGLTSPIMIACQKKDLKLVKLLISSGADVNVPCYVERTDDTGKKYRVLLYPIFAASYPKSLLLKELLKAGANPNVNGPDSKPELGRSCFMYNVCLDSVENQETLLEYDIDLNVFDSRSRRTIFYQFFFGKMKYKEKFEDSANNDNDSLNFKDIIFEKMIESFKPNVNFVDDITGMTPLELAILEKNTIVVEQLLLLGADVNIKSCNTTDHFISSKMMNPSRKPVPAVLHVIMQNNLDMLDLLCKRAQNKVDWRWTDDENRNIFSYLVGCNGGFSHENDVLMSYIIAEIDIITLQTLLQMRDIYDMSPVCYAFERKNKSLYDALRKLRIRYNITQRNISAHSDDPSMEIDFISTQQVDLDAQIEREILQKEKDLAKPKDSLVTDDDCNVATIVDAYSNLEKVGYVMVDENNGPYDTMLIKVELPSYGQFTDTWFYKMSIIHNKVLNLNILWTRWGKFGDEGQHQKTPFLNLEEAVIEFKKIFKSKTGNTWENSQTSFVQKQNCYGILKKYSHPKDKLMENFDFLNSTLPVHLPFEVSNVMKLICNFTYLSRVYSDTSIDMPLGQVPQKTIEEARDLLNSVKYMSAKLIEARGHPYDRSKIGEVKTWEFKIAQKCVEYARLLPRIGESNMPARRLFDDYYDDFKKECSRVEDLSYVSFASNVILAAKLHLDSIHPFQYVYQTLNCSLKTLSCSSEYQMIKNYMQSTSNGSNELVHLLAVNRTEEESRFDPYKTESNRKLLWHGSRVGNVMGILKQGLRVSPKTSSSNGAMLGNGIYFADTFSKSLNYANEDYGSHQSDYKILLLCEVALGSKTAVYENYLSTNNTDKLHSMKGEGSNVPDPSNSLYNNDGVCIPMGPCIPFSRPSSISGQPPLLGYNEFAVYDVDRVKIRYLLIIRESTKCYLCSASNQHSLKSLYKHNVKAHNLSAFNTFEGEVIKAYLSYEKLSPQDIFEQGLGNLIETGDYKKKWNVPLDLTKESKVCHTCALDIATILLEKRMTSSTIDIPDSLKTRPYCRYGKECRSQVRINHAKKYQHWLRENISEESGESLILENAEPELDLAADTEDEESHSEETEDEDEDEDPMETDDD</sequence>
<evidence type="ECO:0000256" key="7">
    <source>
        <dbReference type="PROSITE-ProRule" id="PRU00023"/>
    </source>
</evidence>
<keyword evidence="4" id="KW-0548">Nucleotidyltransferase</keyword>
<feature type="repeat" description="ANK" evidence="7">
    <location>
        <begin position="366"/>
        <end position="398"/>
    </location>
</feature>
<dbReference type="GO" id="GO:0003950">
    <property type="term" value="F:NAD+ poly-ADP-ribosyltransferase activity"/>
    <property type="evidence" value="ECO:0007669"/>
    <property type="project" value="UniProtKB-UniRule"/>
</dbReference>
<feature type="domain" description="PARP catalytic" evidence="10">
    <location>
        <begin position="1531"/>
        <end position="1761"/>
    </location>
</feature>
<dbReference type="Gene3D" id="2.20.140.10">
    <property type="entry name" value="WGR domain"/>
    <property type="match status" value="1"/>
</dbReference>
<evidence type="ECO:0000256" key="3">
    <source>
        <dbReference type="ARBA" id="ARBA00022679"/>
    </source>
</evidence>
<dbReference type="InterPro" id="IPR036616">
    <property type="entry name" value="Poly(ADP-ribose)pol_reg_dom_sf"/>
</dbReference>
<evidence type="ECO:0000313" key="13">
    <source>
        <dbReference type="EMBL" id="KAG2201741.1"/>
    </source>
</evidence>
<feature type="repeat" description="ANK" evidence="7">
    <location>
        <begin position="300"/>
        <end position="332"/>
    </location>
</feature>
<dbReference type="PRINTS" id="PR01415">
    <property type="entry name" value="ANKYRIN"/>
</dbReference>
<dbReference type="InterPro" id="IPR008893">
    <property type="entry name" value="WGR_domain"/>
</dbReference>
<dbReference type="Pfam" id="PF00644">
    <property type="entry name" value="PARP"/>
    <property type="match status" value="1"/>
</dbReference>
<feature type="domain" description="PARP alpha-helical" evidence="11">
    <location>
        <begin position="1387"/>
        <end position="1521"/>
    </location>
</feature>
<feature type="repeat" description="ANK" evidence="7">
    <location>
        <begin position="861"/>
        <end position="893"/>
    </location>
</feature>
<dbReference type="InterPro" id="IPR004102">
    <property type="entry name" value="Poly(ADP-ribose)pol_reg_dom"/>
</dbReference>
<dbReference type="SUPFAM" id="SSF48403">
    <property type="entry name" value="Ankyrin repeat"/>
    <property type="match status" value="4"/>
</dbReference>
<feature type="domain" description="WGR" evidence="12">
    <location>
        <begin position="1260"/>
        <end position="1362"/>
    </location>
</feature>
<feature type="repeat" description="ANK" evidence="7">
    <location>
        <begin position="586"/>
        <end position="618"/>
    </location>
</feature>
<dbReference type="SMART" id="SM00773">
    <property type="entry name" value="WGR"/>
    <property type="match status" value="1"/>
</dbReference>
<dbReference type="Gene3D" id="3.90.228.10">
    <property type="match status" value="1"/>
</dbReference>
<dbReference type="Proteomes" id="UP000603453">
    <property type="component" value="Unassembled WGS sequence"/>
</dbReference>
<feature type="repeat" description="ANK" evidence="7">
    <location>
        <begin position="793"/>
        <end position="825"/>
    </location>
</feature>
<protein>
    <recommendedName>
        <fullName evidence="8">Poly [ADP-ribose] polymerase</fullName>
        <shortName evidence="8">PARP</shortName>
        <ecNumber evidence="8">2.4.2.-</ecNumber>
    </recommendedName>
</protein>
<feature type="repeat" description="ANK" evidence="7">
    <location>
        <begin position="41"/>
        <end position="73"/>
    </location>
</feature>
<dbReference type="InterPro" id="IPR050800">
    <property type="entry name" value="ARTD/PARP"/>
</dbReference>
<keyword evidence="6" id="KW-0539">Nucleus</keyword>
<dbReference type="GO" id="GO:0070212">
    <property type="term" value="P:protein poly-ADP-ribosylation"/>
    <property type="evidence" value="ECO:0007669"/>
    <property type="project" value="TreeGrafter"/>
</dbReference>
<dbReference type="EMBL" id="JAEPRD010000068">
    <property type="protein sequence ID" value="KAG2201741.1"/>
    <property type="molecule type" value="Genomic_DNA"/>
</dbReference>
<evidence type="ECO:0000256" key="9">
    <source>
        <dbReference type="SAM" id="MobiDB-lite"/>
    </source>
</evidence>
<dbReference type="InterPro" id="IPR012317">
    <property type="entry name" value="Poly(ADP-ribose)pol_cat_dom"/>
</dbReference>
<dbReference type="InterPro" id="IPR036930">
    <property type="entry name" value="WGR_dom_sf"/>
</dbReference>
<name>A0A8H7UWZ4_9FUNG</name>
<keyword evidence="3 8" id="KW-0808">Transferase</keyword>
<dbReference type="GO" id="GO:0005730">
    <property type="term" value="C:nucleolus"/>
    <property type="evidence" value="ECO:0007669"/>
    <property type="project" value="TreeGrafter"/>
</dbReference>
<dbReference type="CDD" id="cd07997">
    <property type="entry name" value="WGR_PARP"/>
    <property type="match status" value="1"/>
</dbReference>
<evidence type="ECO:0000256" key="1">
    <source>
        <dbReference type="ARBA" id="ARBA00004123"/>
    </source>
</evidence>